<keyword evidence="2" id="KW-1133">Transmembrane helix</keyword>
<dbReference type="Pfam" id="PF16990">
    <property type="entry name" value="CBM_35"/>
    <property type="match status" value="1"/>
</dbReference>
<gene>
    <name evidence="4" type="ORF">GCM10010507_61000</name>
</gene>
<dbReference type="GO" id="GO:0030246">
    <property type="term" value="F:carbohydrate binding"/>
    <property type="evidence" value="ECO:0007669"/>
    <property type="project" value="InterPro"/>
</dbReference>
<feature type="transmembrane region" description="Helical" evidence="2">
    <location>
        <begin position="117"/>
        <end position="137"/>
    </location>
</feature>
<feature type="compositionally biased region" description="Gly residues" evidence="1">
    <location>
        <begin position="94"/>
        <end position="106"/>
    </location>
</feature>
<keyword evidence="2" id="KW-0812">Transmembrane</keyword>
<dbReference type="Gene3D" id="2.60.120.260">
    <property type="entry name" value="Galactose-binding domain-like"/>
    <property type="match status" value="1"/>
</dbReference>
<feature type="domain" description="CBM6" evidence="3">
    <location>
        <begin position="189"/>
        <end position="322"/>
    </location>
</feature>
<feature type="compositionally biased region" description="Gly residues" evidence="1">
    <location>
        <begin position="28"/>
        <end position="38"/>
    </location>
</feature>
<accession>A0A918TZA1</accession>
<keyword evidence="2" id="KW-0472">Membrane</keyword>
<name>A0A918TZA1_STRCJ</name>
<dbReference type="PROSITE" id="PS51175">
    <property type="entry name" value="CBM6"/>
    <property type="match status" value="1"/>
</dbReference>
<feature type="compositionally biased region" description="Basic and acidic residues" evidence="1">
    <location>
        <begin position="166"/>
        <end position="180"/>
    </location>
</feature>
<proteinExistence type="predicted"/>
<dbReference type="AlphaFoldDB" id="A0A918TZA1"/>
<dbReference type="EMBL" id="BMVB01000040">
    <property type="protein sequence ID" value="GHC73540.1"/>
    <property type="molecule type" value="Genomic_DNA"/>
</dbReference>
<reference evidence="4" key="2">
    <citation type="submission" date="2020-09" db="EMBL/GenBank/DDBJ databases">
        <authorList>
            <person name="Sun Q."/>
            <person name="Ohkuma M."/>
        </authorList>
    </citation>
    <scope>NUCLEOTIDE SEQUENCE</scope>
    <source>
        <strain evidence="4">JCM 4633</strain>
    </source>
</reference>
<evidence type="ECO:0000259" key="3">
    <source>
        <dbReference type="PROSITE" id="PS51175"/>
    </source>
</evidence>
<evidence type="ECO:0000313" key="4">
    <source>
        <dbReference type="EMBL" id="GHC73540.1"/>
    </source>
</evidence>
<evidence type="ECO:0000256" key="1">
    <source>
        <dbReference type="SAM" id="MobiDB-lite"/>
    </source>
</evidence>
<dbReference type="SUPFAM" id="SSF49785">
    <property type="entry name" value="Galactose-binding domain-like"/>
    <property type="match status" value="1"/>
</dbReference>
<protein>
    <recommendedName>
        <fullName evidence="3">CBM6 domain-containing protein</fullName>
    </recommendedName>
</protein>
<dbReference type="RefSeq" id="WP_190113172.1">
    <property type="nucleotide sequence ID" value="NZ_BMVB01000040.1"/>
</dbReference>
<feature type="compositionally biased region" description="Gly residues" evidence="1">
    <location>
        <begin position="1"/>
        <end position="12"/>
    </location>
</feature>
<feature type="region of interest" description="Disordered" evidence="1">
    <location>
        <begin position="137"/>
        <end position="192"/>
    </location>
</feature>
<dbReference type="Proteomes" id="UP000646244">
    <property type="component" value="Unassembled WGS sequence"/>
</dbReference>
<sequence length="322" mass="33359">MTAGNNGTGTGTPEGDDPFHYLYRSEGGEGGQTEGGQAGARQPGVPRTSYNQVRPVGSRTYGGQQGVAGAQRQPNPHYAAPETLPGGAPSASHGGHGAHGGHGGHGASSARPNRRGLLIAAIAVVLVVAGGIGVAMMNNSSGKDDDKQTVADGGGSKGDSSDESDTSSKKKEKDKKDEPTKNPSVNDQQKRDAASLRLVGGATTEMAVSGAQAKGGAYVTGVNQQGAGVEWTVEVKSAGRYRLNLSYGVPGQDANLTITANGKRESRPIDMKDHIGTKPGEWSSNWMKTWSEINLNKGTNIIRLSCEAGNKCDSHLDQLWIS</sequence>
<evidence type="ECO:0000313" key="5">
    <source>
        <dbReference type="Proteomes" id="UP000646244"/>
    </source>
</evidence>
<organism evidence="4 5">
    <name type="scientific">Streptomyces cinnamoneus</name>
    <name type="common">Streptoverticillium cinnamoneum</name>
    <dbReference type="NCBI Taxonomy" id="53446"/>
    <lineage>
        <taxon>Bacteria</taxon>
        <taxon>Bacillati</taxon>
        <taxon>Actinomycetota</taxon>
        <taxon>Actinomycetes</taxon>
        <taxon>Kitasatosporales</taxon>
        <taxon>Streptomycetaceae</taxon>
        <taxon>Streptomyces</taxon>
        <taxon>Streptomyces cinnamoneus group</taxon>
    </lineage>
</organism>
<feature type="region of interest" description="Disordered" evidence="1">
    <location>
        <begin position="1"/>
        <end position="110"/>
    </location>
</feature>
<dbReference type="InterPro" id="IPR008979">
    <property type="entry name" value="Galactose-bd-like_sf"/>
</dbReference>
<comment type="caution">
    <text evidence="4">The sequence shown here is derived from an EMBL/GenBank/DDBJ whole genome shotgun (WGS) entry which is preliminary data.</text>
</comment>
<evidence type="ECO:0000256" key="2">
    <source>
        <dbReference type="SAM" id="Phobius"/>
    </source>
</evidence>
<reference evidence="4" key="1">
    <citation type="journal article" date="2014" name="Int. J. Syst. Evol. Microbiol.">
        <title>Complete genome sequence of Corynebacterium casei LMG S-19264T (=DSM 44701T), isolated from a smear-ripened cheese.</title>
        <authorList>
            <consortium name="US DOE Joint Genome Institute (JGI-PGF)"/>
            <person name="Walter F."/>
            <person name="Albersmeier A."/>
            <person name="Kalinowski J."/>
            <person name="Ruckert C."/>
        </authorList>
    </citation>
    <scope>NUCLEOTIDE SEQUENCE</scope>
    <source>
        <strain evidence="4">JCM 4633</strain>
    </source>
</reference>
<dbReference type="InterPro" id="IPR005084">
    <property type="entry name" value="CBM6"/>
</dbReference>